<protein>
    <submittedName>
        <fullName evidence="3">Tape measure protein</fullName>
    </submittedName>
</protein>
<proteinExistence type="predicted"/>
<dbReference type="InterPro" id="IPR013491">
    <property type="entry name" value="Tape_meas_N"/>
</dbReference>
<comment type="caution">
    <text evidence="3">The sequence shown here is derived from an EMBL/GenBank/DDBJ whole genome shotgun (WGS) entry which is preliminary data.</text>
</comment>
<dbReference type="RefSeq" id="WP_140903951.1">
    <property type="nucleotide sequence ID" value="NZ_JBHTMD010000020.1"/>
</dbReference>
<evidence type="ECO:0000259" key="2">
    <source>
        <dbReference type="Pfam" id="PF20155"/>
    </source>
</evidence>
<sequence>MATDVERLVVAMEARTASFEKALNRANGVANQRARQIEKRFSTMNDNISRSFQNMLRAGAGIAGLGIGVSEIQRMADTWTDLSSRVGLAVGNMDQAPKVMERIYDMAQRTYSGMENTAESFLTNAGALKELGYNTNQQLDYTEALNNALVVSGAKSDRAARVIDALGKSMAAGKLQGDNLNTVIEVGGRVAEVLAAQLGVGVNQLREVGKEGKITGDVIYKALTTRLQELTAEAESMPATISDGFQKVANGLLKFVGTMDQASGVSATIAQGLVFVGDNFEHVAMAAAAAATVLLGQYVPAMARVALAGAAMVATNPFLLLITAISSATFALSAFGDQIQPIAGEMANLQDYASVAWDAISQGATAVASLVRDDLLSALNLISDALGGTEVSWEDVWDTAKGVANNVIGAVGLLYDTTVTTFTKLPGAVAEAVISAMNSMIAGIESGLQTVLNGINRVASALNALDKFVGVNPILPENMTVSLGRLDNSYAGAGKAAGDAYGEALTKAAQDHLGKLGENWRQAANARAKERTANNKDNDLVAPTRNTGASRTPSGGSGGAGGGGRGGRGRGGSSRPDDLQREIEQIKERTAAIQAETEAQSGINPLIDDYDYAITKARATQELLNAAKKAGIEITPALIEQIEGLAEGYANATVQANKLAESQDQAREAADFFKGSMMDAFQSMIPAIETGNSALDKFLNTLIEAVLQATLLGKGPLAGIFGGGGSGIFGGIGKLLGFDKGGYTGSGGKYEPAGVVHKGEYVFDQDAVRAAGGPAALDAMRRGLKGYASGGYVGPLPTSNAPTAPGIKGMRGQGSNETIRIMLQDDSGRMAAIADQRFQTMAGPLVQVSVQRSTATVKQALPSMMADAQARKM</sequence>
<evidence type="ECO:0000256" key="1">
    <source>
        <dbReference type="SAM" id="MobiDB-lite"/>
    </source>
</evidence>
<dbReference type="AlphaFoldDB" id="A0A502BSS0"/>
<organism evidence="3 4">
    <name type="scientific">Brucella gallinifaecis</name>
    <dbReference type="NCBI Taxonomy" id="215590"/>
    <lineage>
        <taxon>Bacteria</taxon>
        <taxon>Pseudomonadati</taxon>
        <taxon>Pseudomonadota</taxon>
        <taxon>Alphaproteobacteria</taxon>
        <taxon>Hyphomicrobiales</taxon>
        <taxon>Brucellaceae</taxon>
        <taxon>Brucella/Ochrobactrum group</taxon>
        <taxon>Brucella</taxon>
    </lineage>
</organism>
<feature type="region of interest" description="Disordered" evidence="1">
    <location>
        <begin position="523"/>
        <end position="579"/>
    </location>
</feature>
<gene>
    <name evidence="3" type="ORF">FHY56_04405</name>
</gene>
<dbReference type="OrthoDB" id="38641at2"/>
<evidence type="ECO:0000313" key="3">
    <source>
        <dbReference type="EMBL" id="TPF76739.1"/>
    </source>
</evidence>
<dbReference type="Proteomes" id="UP000315388">
    <property type="component" value="Unassembled WGS sequence"/>
</dbReference>
<accession>A0A502BSS0</accession>
<dbReference type="Pfam" id="PF20155">
    <property type="entry name" value="TMP_3"/>
    <property type="match status" value="1"/>
</dbReference>
<keyword evidence="4" id="KW-1185">Reference proteome</keyword>
<dbReference type="NCBIfam" id="TIGR02675">
    <property type="entry name" value="tape_meas_nterm"/>
    <property type="match status" value="1"/>
</dbReference>
<feature type="compositionally biased region" description="Basic and acidic residues" evidence="1">
    <location>
        <begin position="527"/>
        <end position="539"/>
    </location>
</feature>
<feature type="domain" description="Tape measure protein N-terminal" evidence="2">
    <location>
        <begin position="71"/>
        <end position="261"/>
    </location>
</feature>
<feature type="compositionally biased region" description="Gly residues" evidence="1">
    <location>
        <begin position="555"/>
        <end position="572"/>
    </location>
</feature>
<name>A0A502BSS0_9HYPH</name>
<reference evidence="3 4" key="1">
    <citation type="journal article" date="2003" name="Int. J. Syst. Evol. Microbiol.">
        <title>Towards a standardized format for the description of a novel species (of an established genus): Ochrobactrum gallinifaecis sp. nov.</title>
        <authorList>
            <person name="Kampfer P."/>
            <person name="Buczolits S."/>
            <person name="Albrecht A."/>
            <person name="Busse H.J."/>
            <person name="Stackebrandt E."/>
        </authorList>
    </citation>
    <scope>NUCLEOTIDE SEQUENCE [LARGE SCALE GENOMIC DNA]</scope>
    <source>
        <strain evidence="3 4">ISO 196</strain>
    </source>
</reference>
<dbReference type="EMBL" id="VEWJ01000002">
    <property type="protein sequence ID" value="TPF76739.1"/>
    <property type="molecule type" value="Genomic_DNA"/>
</dbReference>
<evidence type="ECO:0000313" key="4">
    <source>
        <dbReference type="Proteomes" id="UP000315388"/>
    </source>
</evidence>